<dbReference type="OrthoDB" id="5872237at2759"/>
<feature type="region of interest" description="Disordered" evidence="1">
    <location>
        <begin position="294"/>
        <end position="314"/>
    </location>
</feature>
<proteinExistence type="predicted"/>
<reference evidence="4" key="2">
    <citation type="submission" date="2020-12" db="UniProtKB">
        <authorList>
            <consortium name="WormBaseParasite"/>
        </authorList>
    </citation>
    <scope>IDENTIFICATION</scope>
</reference>
<dbReference type="WBParaSite" id="SRAE_2000268500.1">
    <property type="protein sequence ID" value="SRAE_2000268500.1"/>
    <property type="gene ID" value="WBGene00262896"/>
</dbReference>
<evidence type="ECO:0000313" key="2">
    <source>
        <dbReference type="EMBL" id="CEF68024.1"/>
    </source>
</evidence>
<feature type="region of interest" description="Disordered" evidence="1">
    <location>
        <begin position="1"/>
        <end position="27"/>
    </location>
</feature>
<evidence type="ECO:0000313" key="5">
    <source>
        <dbReference type="WormBase" id="SRAE_2000268500"/>
    </source>
</evidence>
<dbReference type="WormBase" id="SRAE_2000268500">
    <property type="protein sequence ID" value="SRP08963"/>
    <property type="gene ID" value="WBGene00262896"/>
</dbReference>
<feature type="compositionally biased region" description="Polar residues" evidence="1">
    <location>
        <begin position="2292"/>
        <end position="2307"/>
    </location>
</feature>
<feature type="compositionally biased region" description="Polar residues" evidence="1">
    <location>
        <begin position="2232"/>
        <end position="2245"/>
    </location>
</feature>
<feature type="region of interest" description="Disordered" evidence="1">
    <location>
        <begin position="2286"/>
        <end position="2310"/>
    </location>
</feature>
<dbReference type="OMA" id="YEKQPEH"/>
<evidence type="ECO:0000313" key="3">
    <source>
        <dbReference type="Proteomes" id="UP000035682"/>
    </source>
</evidence>
<evidence type="ECO:0000256" key="1">
    <source>
        <dbReference type="SAM" id="MobiDB-lite"/>
    </source>
</evidence>
<dbReference type="EMBL" id="LN609529">
    <property type="protein sequence ID" value="CEF68024.1"/>
    <property type="molecule type" value="Genomic_DNA"/>
</dbReference>
<evidence type="ECO:0000313" key="4">
    <source>
        <dbReference type="WBParaSite" id="SRAE_2000268500.1"/>
    </source>
</evidence>
<feature type="region of interest" description="Disordered" evidence="1">
    <location>
        <begin position="2216"/>
        <end position="2252"/>
    </location>
</feature>
<gene>
    <name evidence="2 4 5" type="ORF">SRAE_2000268500</name>
</gene>
<sequence>MEEKVDGLPKSDDKEITKEPGETLLEKGKHLKDDILGMFKKGHGDYPVSEPYKGKLEETKPSSELSGVPLDQHVEAIPSGHYDKLIKKDVPLKTVDVEETKEPGESLIEKGKHLKDEILGMFIKGHSDYPVSEPYIGKLEETKPSTELSGVPLDQHVEAIPSGYYDKLIEKDVPLKTVEVEEKREPSESLLEKGKHLKDEILGVFKKDYSDYPVSEPYLGEIDNINKQSDLDQQPIDSQVSKYHVGYYGTIEKPKEETKVIQKEPSDSGDKKGRFAKITSIFSGKSIDYPVDSEPYSGKLEETKPSSELSGAPLEQHVEAIPTGYYEKLVEKDEPLKTVDVKEIKEPGESLLEKGKHLKDDILGMFKKDYADYPVSEPFTGKLEETKPSSELSGVPLQQHVEAIPSGYYDKLIEKDEPLKTVEVEEKREPGESLLEKGKHLKDEILGVFKKDYSDYPVSAPYFGKLEETKPSSELSGVPLDQHVETIPTGYYDKLIKKDDILKTVDVEEIKEPGESLLEKGKHLKDEILGVFKKDYSDYPVSEPYLGTIHNIKKQSDLDQQPIDSQVYKYHVGYYGTLEKPKEDTKLIQKEPSDAGDKKGRFPKITSIFSGKSFDYPMDSEPYKGKLEETKLTSELSDVPLEQHVEAIPSGYYDKLIEKDVPLKTVDVKEIKEPGESLLEKGKHLKDEILGVFKKDYSDYPVSEPYLGTIDNIKKQSDLDQQPIDSQVSKYHVGYYGTIEKPKKETKIIEKEPSDSGDKKGRFAKITSIFSGKSVDYPVDLKPFKGKLEETKPSSELSGIPLDQHVEVIPSGYYDKLIEKDELLKTVKVEEIKEPQESLLEKGKHLKDDFLGMFKKSHGDYPVSEPYTGKLDESKPSSELSNVPLDQHVEAIPSGYYDKLIENDELLKTVDVKEIKEPVESFLEKGKHFKDEILGVFKRDYSDYPVSEPYIGKVEETKPTSELTGVPLQQHVEKIPTVYYEKLVIQEIVDGLPKNDDKEETKELGETLLEKGKHLKDEILGVFKKDYKDYPMSEPYIGELDKTKPSSELRGSPLQQYVEKIPTGYYDKIITNDEKVEIVNEGKMKEILLDKGKHLKDELLGVFKKDYSDYPVSEPYVGVIDYIGKDNDLDQVPLDSQVSKYHVGYYGTIEKPKELIDTNDKKERLVKIMNIVSDKTIDYPIDQKPYMGKLEETKPLSDLVGIPLEQHIEKIPSGFYDKIKKDEQLKTVQTEETKESFLDKGKHLKEDIFGLFKKDHLEYPVSEPYIGKIEESKPSLEFCGFPIEEYVENIPTGYYDKLSKNEKDKSTKTVNSGEVREPKESLLSKGKHLKKDILGIFKKNYRDYPMDSEPYIGKLEETKPSKELSGDSLHSYIDNIPFGYYDKLIKHEPSATSDTAEIKELKESLLDKGKHLKDEILGVFKKDYIDYPVSEPYLGTIDNINKHHDLDQEPIDSHVSKYHVGYYGTIEKPKEETKVIQKEPSDSGDKKGRFAKITSIFSGKSVDYPVDSEPYKGKLEETKPSSELSGVPLEQHVETIPSGYYDKLIEKDEPFNTLDVKEIKEPKESLLEKGRHFKDDILGMFKKDHRDYPVSEPYIGKVEENKPSFELSSVPLDQHVEKIPFGFYDKLIEKDEILKTVDVEEKREPGESLLEKGKHLKDDILGVFKKDYSDYPVSEPYLGTIDNINKHQDLDQQPIDSHVSKYHVGYYTIIEKQKEETKEFQNEPSDSGDKKGRFAKITSIFSGKSADYPVDSEPYSGKLEEIKPSYELFASPLDQHVETIPSGCYDKLIEKDEFLKAVDVVDINVESDLDKEKYMKEDISGVFKKNYSNVPISEPYFGTIDNINKQYDLDQEPLDSYVSKYHVGYYTVVDRPKEETKIIEKEFYDSEDKKGRFAKITNIFSGKSHDYPYDSEPYIGKLEESKFARELSNVPLKHCIEKIPSGFYDKLPEKSEKIKLIDERKLKDQKESFLDKGKHLKDDIIGMFKKDYKEYPTSEPYTGKLEEMKLSSELFEVPLEQIVEKIPTEYSSVVTKDINLSTNILDSTKDKEMESLLHSPTSNYNYNANDLSNKYLSDSTLLRNDGNDYNYKDDLSPQKYVQSSNYSETVLPKEALEHHVESKSKDLRSDLVDIHDTSSYLYSSKIDDTELISKNIDNRFETLDDGNAIKSNINLKSNIKISSPTVKDFNESHIIKKTINAKKEQPSVYLTTPIFESKLNDKEKQKPKEKLRDLSGSITKSPQPISRDTFSPLRPKPVDNIMKITDSFAPYQNLHKSIINEKNIDLVGDNKPENMKYSNNSYKKGRSVSSPSKRHVEFTSTYSDSVPLSKSSNYDFSGNNSDYLSKSKSSNIIIDPKSFKITSENNLSINNDPSKVGSEYISYNTHSSPTTSILKNYSDIQYNYLLPTTIEYSNLHNNLHPSRSLSPSFEVYLRKYDAKMKNRELISSKPLATSTPIRSSLNIKNYKLPSNDNTSFKQFVETYDRESSENKRRRHKGWTTITETTTITYSKRLDSTINRYGQNQKTVTENVVISNFNPPYNNNKHISSVDSGKAIHDHVAESPLQTFERDGNKRDIMLQTDPNYKGPLNHPINYSRLYHRSRSESRPHYYTLNNTLNYNRNGRSTERHPETVSFTPDNQQIKRRFEYEQAVRNAPIELSGTSGYKTRASTEPLYSMQRIQRYDLDFPSTIPPPNSLHYQNSGLIEHDKSLNNLYLDLPPIEEIGKTSFEQRYSFTTDVPNDNDVKIENKDTRTSNAPFRRARTNVKHYCNVI</sequence>
<dbReference type="CTD" id="36380389"/>
<dbReference type="RefSeq" id="XP_024507224.1">
    <property type="nucleotide sequence ID" value="XM_024653781.1"/>
</dbReference>
<feature type="region of interest" description="Disordered" evidence="1">
    <location>
        <begin position="40"/>
        <end position="69"/>
    </location>
</feature>
<organism evidence="2">
    <name type="scientific">Strongyloides ratti</name>
    <name type="common">Parasitic roundworm</name>
    <dbReference type="NCBI Taxonomy" id="34506"/>
    <lineage>
        <taxon>Eukaryota</taxon>
        <taxon>Metazoa</taxon>
        <taxon>Ecdysozoa</taxon>
        <taxon>Nematoda</taxon>
        <taxon>Chromadorea</taxon>
        <taxon>Rhabditida</taxon>
        <taxon>Tylenchina</taxon>
        <taxon>Panagrolaimomorpha</taxon>
        <taxon>Strongyloidoidea</taxon>
        <taxon>Strongyloididae</taxon>
        <taxon>Strongyloides</taxon>
    </lineage>
</organism>
<feature type="compositionally biased region" description="Basic and acidic residues" evidence="1">
    <location>
        <begin position="2216"/>
        <end position="2229"/>
    </location>
</feature>
<reference evidence="2 3" key="1">
    <citation type="submission" date="2014-09" db="EMBL/GenBank/DDBJ databases">
        <authorList>
            <person name="Martin A.A."/>
        </authorList>
    </citation>
    <scope>NUCLEOTIDE SEQUENCE</scope>
    <source>
        <strain evidence="3">ED321</strain>
        <strain evidence="2">ED321 Heterogonic</strain>
    </source>
</reference>
<protein>
    <submittedName>
        <fullName evidence="2 4">Uncharacterized protein</fullName>
    </submittedName>
</protein>
<dbReference type="STRING" id="34506.A0A090MYZ1"/>
<dbReference type="Proteomes" id="UP000035682">
    <property type="component" value="Unplaced"/>
</dbReference>
<feature type="compositionally biased region" description="Basic and acidic residues" evidence="1">
    <location>
        <begin position="52"/>
        <end position="61"/>
    </location>
</feature>
<keyword evidence="3" id="KW-1185">Reference proteome</keyword>
<dbReference type="eggNOG" id="ENOG502S8TZ">
    <property type="taxonomic scope" value="Eukaryota"/>
</dbReference>
<name>A0A090MYZ1_STRRB</name>
<accession>A0A090MYZ1</accession>
<dbReference type="GeneID" id="36380389"/>